<evidence type="ECO:0000256" key="13">
    <source>
        <dbReference type="SAM" id="MobiDB-lite"/>
    </source>
</evidence>
<dbReference type="PANTHER" id="PTHR45977">
    <property type="entry name" value="TARGET OF ERK KINASE MPK-1"/>
    <property type="match status" value="1"/>
</dbReference>
<feature type="signal peptide" evidence="15">
    <location>
        <begin position="1"/>
        <end position="18"/>
    </location>
</feature>
<accession>A0AAE0NTY6</accession>
<feature type="region of interest" description="Disordered" evidence="13">
    <location>
        <begin position="456"/>
        <end position="515"/>
    </location>
</feature>
<dbReference type="Pfam" id="PF13639">
    <property type="entry name" value="zf-RING_2"/>
    <property type="match status" value="1"/>
</dbReference>
<evidence type="ECO:0000256" key="10">
    <source>
        <dbReference type="ARBA" id="ARBA00022989"/>
    </source>
</evidence>
<evidence type="ECO:0000256" key="8">
    <source>
        <dbReference type="ARBA" id="ARBA00022786"/>
    </source>
</evidence>
<name>A0AAE0NTY6_9PEZI</name>
<keyword evidence="8" id="KW-0833">Ubl conjugation pathway</keyword>
<feature type="compositionally biased region" description="Low complexity" evidence="13">
    <location>
        <begin position="461"/>
        <end position="470"/>
    </location>
</feature>
<evidence type="ECO:0000256" key="15">
    <source>
        <dbReference type="SAM" id="SignalP"/>
    </source>
</evidence>
<dbReference type="EMBL" id="JAULSW010000003">
    <property type="protein sequence ID" value="KAK3387677.1"/>
    <property type="molecule type" value="Genomic_DNA"/>
</dbReference>
<protein>
    <recommendedName>
        <fullName evidence="3">RING-type E3 ubiquitin transferase</fullName>
        <ecNumber evidence="3">2.3.2.27</ecNumber>
    </recommendedName>
</protein>
<evidence type="ECO:0000256" key="4">
    <source>
        <dbReference type="ARBA" id="ARBA00022679"/>
    </source>
</evidence>
<keyword evidence="9" id="KW-0862">Zinc</keyword>
<evidence type="ECO:0000256" key="1">
    <source>
        <dbReference type="ARBA" id="ARBA00000900"/>
    </source>
</evidence>
<dbReference type="GO" id="GO:0006511">
    <property type="term" value="P:ubiquitin-dependent protein catabolic process"/>
    <property type="evidence" value="ECO:0007669"/>
    <property type="project" value="TreeGrafter"/>
</dbReference>
<evidence type="ECO:0000256" key="5">
    <source>
        <dbReference type="ARBA" id="ARBA00022692"/>
    </source>
</evidence>
<dbReference type="SUPFAM" id="SSF57850">
    <property type="entry name" value="RING/U-box"/>
    <property type="match status" value="1"/>
</dbReference>
<dbReference type="GO" id="GO:0061630">
    <property type="term" value="F:ubiquitin protein ligase activity"/>
    <property type="evidence" value="ECO:0007669"/>
    <property type="project" value="UniProtKB-EC"/>
</dbReference>
<dbReference type="SMART" id="SM00184">
    <property type="entry name" value="RING"/>
    <property type="match status" value="1"/>
</dbReference>
<dbReference type="GO" id="GO:0016020">
    <property type="term" value="C:membrane"/>
    <property type="evidence" value="ECO:0007669"/>
    <property type="project" value="UniProtKB-SubCell"/>
</dbReference>
<dbReference type="CDD" id="cd16454">
    <property type="entry name" value="RING-H2_PA-TM-RING"/>
    <property type="match status" value="1"/>
</dbReference>
<evidence type="ECO:0000256" key="2">
    <source>
        <dbReference type="ARBA" id="ARBA00004141"/>
    </source>
</evidence>
<organism evidence="17 18">
    <name type="scientific">Podospora didyma</name>
    <dbReference type="NCBI Taxonomy" id="330526"/>
    <lineage>
        <taxon>Eukaryota</taxon>
        <taxon>Fungi</taxon>
        <taxon>Dikarya</taxon>
        <taxon>Ascomycota</taxon>
        <taxon>Pezizomycotina</taxon>
        <taxon>Sordariomycetes</taxon>
        <taxon>Sordariomycetidae</taxon>
        <taxon>Sordariales</taxon>
        <taxon>Podosporaceae</taxon>
        <taxon>Podospora</taxon>
    </lineage>
</organism>
<dbReference type="InterPro" id="IPR001841">
    <property type="entry name" value="Znf_RING"/>
</dbReference>
<dbReference type="InterPro" id="IPR013083">
    <property type="entry name" value="Znf_RING/FYVE/PHD"/>
</dbReference>
<keyword evidence="7 12" id="KW-0863">Zinc-finger</keyword>
<feature type="chain" id="PRO_5041947483" description="RING-type E3 ubiquitin transferase" evidence="15">
    <location>
        <begin position="19"/>
        <end position="515"/>
    </location>
</feature>
<keyword evidence="5 14" id="KW-0812">Transmembrane</keyword>
<feature type="compositionally biased region" description="Basic and acidic residues" evidence="13">
    <location>
        <begin position="471"/>
        <end position="491"/>
    </location>
</feature>
<keyword evidence="6" id="KW-0479">Metal-binding</keyword>
<feature type="domain" description="RING-type" evidence="16">
    <location>
        <begin position="345"/>
        <end position="387"/>
    </location>
</feature>
<dbReference type="Gene3D" id="3.30.40.10">
    <property type="entry name" value="Zinc/RING finger domain, C3HC4 (zinc finger)"/>
    <property type="match status" value="1"/>
</dbReference>
<keyword evidence="10 14" id="KW-1133">Transmembrane helix</keyword>
<dbReference type="Proteomes" id="UP001285441">
    <property type="component" value="Unassembled WGS sequence"/>
</dbReference>
<gene>
    <name evidence="17" type="ORF">B0H63DRAFT_163293</name>
</gene>
<dbReference type="GO" id="GO:0016567">
    <property type="term" value="P:protein ubiquitination"/>
    <property type="evidence" value="ECO:0007669"/>
    <property type="project" value="TreeGrafter"/>
</dbReference>
<comment type="caution">
    <text evidence="17">The sequence shown here is derived from an EMBL/GenBank/DDBJ whole genome shotgun (WGS) entry which is preliminary data.</text>
</comment>
<keyword evidence="4" id="KW-0808">Transferase</keyword>
<keyword evidence="11 14" id="KW-0472">Membrane</keyword>
<keyword evidence="18" id="KW-1185">Reference proteome</keyword>
<evidence type="ECO:0000256" key="7">
    <source>
        <dbReference type="ARBA" id="ARBA00022771"/>
    </source>
</evidence>
<feature type="compositionally biased region" description="Basic and acidic residues" evidence="13">
    <location>
        <begin position="266"/>
        <end position="281"/>
    </location>
</feature>
<dbReference type="AlphaFoldDB" id="A0AAE0NTY6"/>
<dbReference type="PANTHER" id="PTHR45977:SF4">
    <property type="entry name" value="RING-TYPE DOMAIN-CONTAINING PROTEIN"/>
    <property type="match status" value="1"/>
</dbReference>
<dbReference type="PROSITE" id="PS50089">
    <property type="entry name" value="ZF_RING_2"/>
    <property type="match status" value="1"/>
</dbReference>
<feature type="transmembrane region" description="Helical" evidence="14">
    <location>
        <begin position="197"/>
        <end position="218"/>
    </location>
</feature>
<dbReference type="EC" id="2.3.2.27" evidence="3"/>
<evidence type="ECO:0000313" key="17">
    <source>
        <dbReference type="EMBL" id="KAK3387677.1"/>
    </source>
</evidence>
<evidence type="ECO:0000259" key="16">
    <source>
        <dbReference type="PROSITE" id="PS50089"/>
    </source>
</evidence>
<evidence type="ECO:0000256" key="9">
    <source>
        <dbReference type="ARBA" id="ARBA00022833"/>
    </source>
</evidence>
<evidence type="ECO:0000256" key="14">
    <source>
        <dbReference type="SAM" id="Phobius"/>
    </source>
</evidence>
<sequence>MASLFWLLVAALSVLSNAAVTIFPQKEAPAWMMKFQMVLSLAAADGEANPLSFSVYPLTQSVGLNGSDPEKNAISIRGAMIKAEPVNFDRLNNSDSIAYLCCDPSNSSDTMNDMMTIKSAAILLYSMSGDCCGLEGSDFPYKSIFTMANSEEAIAALKVNDDAKGSPLRATIAGNATDAKPVEETQSGNNSAVAMSILYSITGLITLLFLAIIGTGAIRAHRYPERYGPRSGYGGGPRQSRAKGLARAVLETLPIVKFGDTLPAKPDPDLELEHQPSRSSHDPATGTRLSAIPEESQTPRRQSHAAPIAGAELQRSGALTASQGANLAKIDESDSHSQDDEHLGCSICTEDFTVGEDVRVLPCDHKFHPPCIDPWLINVSGTCPLCRLDLRPQGEDTAATGFENLGELAPPLAAEWNEQDDSTAGATPTQRRRASRFLDLHRLRHASVEERIEILRRHRSQQQPASAGSQPDHEERGRRARLADRLRDKFHIRTRAQSPRQTRPIEEAQQVERSS</sequence>
<evidence type="ECO:0000256" key="12">
    <source>
        <dbReference type="PROSITE-ProRule" id="PRU00175"/>
    </source>
</evidence>
<reference evidence="17" key="2">
    <citation type="submission" date="2023-06" db="EMBL/GenBank/DDBJ databases">
        <authorList>
            <consortium name="Lawrence Berkeley National Laboratory"/>
            <person name="Haridas S."/>
            <person name="Hensen N."/>
            <person name="Bonometti L."/>
            <person name="Westerberg I."/>
            <person name="Brannstrom I.O."/>
            <person name="Guillou S."/>
            <person name="Cros-Aarteil S."/>
            <person name="Calhoun S."/>
            <person name="Kuo A."/>
            <person name="Mondo S."/>
            <person name="Pangilinan J."/>
            <person name="Riley R."/>
            <person name="LaButti K."/>
            <person name="Andreopoulos B."/>
            <person name="Lipzen A."/>
            <person name="Chen C."/>
            <person name="Yanf M."/>
            <person name="Daum C."/>
            <person name="Ng V."/>
            <person name="Clum A."/>
            <person name="Steindorff A."/>
            <person name="Ohm R."/>
            <person name="Martin F."/>
            <person name="Silar P."/>
            <person name="Natvig D."/>
            <person name="Lalanne C."/>
            <person name="Gautier V."/>
            <person name="Ament-velasquez S.L."/>
            <person name="Kruys A."/>
            <person name="Hutchinson M.I."/>
            <person name="Powell A.J."/>
            <person name="Barry K."/>
            <person name="Miller A.N."/>
            <person name="Grigoriev I.V."/>
            <person name="Debuchy R."/>
            <person name="Gladieux P."/>
            <person name="Thoren M.H."/>
            <person name="Johannesson H."/>
        </authorList>
    </citation>
    <scope>NUCLEOTIDE SEQUENCE</scope>
    <source>
        <strain evidence="17">CBS 232.78</strain>
    </source>
</reference>
<evidence type="ECO:0000256" key="11">
    <source>
        <dbReference type="ARBA" id="ARBA00023136"/>
    </source>
</evidence>
<proteinExistence type="predicted"/>
<comment type="catalytic activity">
    <reaction evidence="1">
        <text>S-ubiquitinyl-[E2 ubiquitin-conjugating enzyme]-L-cysteine + [acceptor protein]-L-lysine = [E2 ubiquitin-conjugating enzyme]-L-cysteine + N(6)-ubiquitinyl-[acceptor protein]-L-lysine.</text>
        <dbReference type="EC" id="2.3.2.27"/>
    </reaction>
</comment>
<dbReference type="GO" id="GO:0008270">
    <property type="term" value="F:zinc ion binding"/>
    <property type="evidence" value="ECO:0007669"/>
    <property type="project" value="UniProtKB-KW"/>
</dbReference>
<keyword evidence="15" id="KW-0732">Signal</keyword>
<reference evidence="17" key="1">
    <citation type="journal article" date="2023" name="Mol. Phylogenet. Evol.">
        <title>Genome-scale phylogeny and comparative genomics of the fungal order Sordariales.</title>
        <authorList>
            <person name="Hensen N."/>
            <person name="Bonometti L."/>
            <person name="Westerberg I."/>
            <person name="Brannstrom I.O."/>
            <person name="Guillou S."/>
            <person name="Cros-Aarteil S."/>
            <person name="Calhoun S."/>
            <person name="Haridas S."/>
            <person name="Kuo A."/>
            <person name="Mondo S."/>
            <person name="Pangilinan J."/>
            <person name="Riley R."/>
            <person name="LaButti K."/>
            <person name="Andreopoulos B."/>
            <person name="Lipzen A."/>
            <person name="Chen C."/>
            <person name="Yan M."/>
            <person name="Daum C."/>
            <person name="Ng V."/>
            <person name="Clum A."/>
            <person name="Steindorff A."/>
            <person name="Ohm R.A."/>
            <person name="Martin F."/>
            <person name="Silar P."/>
            <person name="Natvig D.O."/>
            <person name="Lalanne C."/>
            <person name="Gautier V."/>
            <person name="Ament-Velasquez S.L."/>
            <person name="Kruys A."/>
            <person name="Hutchinson M.I."/>
            <person name="Powell A.J."/>
            <person name="Barry K."/>
            <person name="Miller A.N."/>
            <person name="Grigoriev I.V."/>
            <person name="Debuchy R."/>
            <person name="Gladieux P."/>
            <person name="Hiltunen Thoren M."/>
            <person name="Johannesson H."/>
        </authorList>
    </citation>
    <scope>NUCLEOTIDE SEQUENCE</scope>
    <source>
        <strain evidence="17">CBS 232.78</strain>
    </source>
</reference>
<comment type="subcellular location">
    <subcellularLocation>
        <location evidence="2">Membrane</location>
        <topology evidence="2">Multi-pass membrane protein</topology>
    </subcellularLocation>
</comment>
<evidence type="ECO:0000256" key="6">
    <source>
        <dbReference type="ARBA" id="ARBA00022723"/>
    </source>
</evidence>
<feature type="region of interest" description="Disordered" evidence="13">
    <location>
        <begin position="260"/>
        <end position="307"/>
    </location>
</feature>
<evidence type="ECO:0000313" key="18">
    <source>
        <dbReference type="Proteomes" id="UP001285441"/>
    </source>
</evidence>
<evidence type="ECO:0000256" key="3">
    <source>
        <dbReference type="ARBA" id="ARBA00012483"/>
    </source>
</evidence>